<dbReference type="InterPro" id="IPR025347">
    <property type="entry name" value="DUF4251"/>
</dbReference>
<keyword evidence="5" id="KW-1185">Reference proteome</keyword>
<dbReference type="EMBL" id="FQXT01000003">
    <property type="protein sequence ID" value="SHI01099.1"/>
    <property type="molecule type" value="Genomic_DNA"/>
</dbReference>
<name>A0A1M5XMX1_9FLAO</name>
<accession>A0A1M5XMX1</accession>
<dbReference type="STRING" id="573501.SAMN04487999_1598"/>
<dbReference type="AlphaFoldDB" id="A0A1M5XMX1"/>
<protein>
    <recommendedName>
        <fullName evidence="6">DUF4251 domain-containing protein</fullName>
    </recommendedName>
</protein>
<organism evidence="3 4">
    <name type="scientific">Leeuwenhoekiella palythoae</name>
    <dbReference type="NCBI Taxonomy" id="573501"/>
    <lineage>
        <taxon>Bacteria</taxon>
        <taxon>Pseudomonadati</taxon>
        <taxon>Bacteroidota</taxon>
        <taxon>Flavobacteriia</taxon>
        <taxon>Flavobacteriales</taxon>
        <taxon>Flavobacteriaceae</taxon>
        <taxon>Leeuwenhoekiella</taxon>
    </lineage>
</organism>
<keyword evidence="1" id="KW-0732">Signal</keyword>
<evidence type="ECO:0008006" key="6">
    <source>
        <dbReference type="Google" id="ProtNLM"/>
    </source>
</evidence>
<gene>
    <name evidence="2" type="ORF">DSM01_892</name>
    <name evidence="3" type="ORF">SAMN04487999_1598</name>
</gene>
<evidence type="ECO:0000313" key="2">
    <source>
        <dbReference type="EMBL" id="RXG30143.1"/>
    </source>
</evidence>
<dbReference type="EMBL" id="QOVN01000002">
    <property type="protein sequence ID" value="RXG30143.1"/>
    <property type="molecule type" value="Genomic_DNA"/>
</dbReference>
<dbReference type="Proteomes" id="UP000184240">
    <property type="component" value="Unassembled WGS sequence"/>
</dbReference>
<dbReference type="RefSeq" id="WP_072982056.1">
    <property type="nucleotide sequence ID" value="NZ_FQXT01000003.1"/>
</dbReference>
<proteinExistence type="predicted"/>
<dbReference type="Proteomes" id="UP000290037">
    <property type="component" value="Unassembled WGS sequence"/>
</dbReference>
<evidence type="ECO:0000256" key="1">
    <source>
        <dbReference type="SAM" id="SignalP"/>
    </source>
</evidence>
<dbReference type="Pfam" id="PF14059">
    <property type="entry name" value="DUF4251"/>
    <property type="match status" value="1"/>
</dbReference>
<reference evidence="3" key="2">
    <citation type="submission" date="2016-11" db="EMBL/GenBank/DDBJ databases">
        <authorList>
            <person name="Jaros S."/>
            <person name="Januszkiewicz K."/>
            <person name="Wedrychowicz H."/>
        </authorList>
    </citation>
    <scope>NUCLEOTIDE SEQUENCE [LARGE SCALE GENOMIC DNA]</scope>
    <source>
        <strain evidence="3">DSM 19859</strain>
    </source>
</reference>
<evidence type="ECO:0000313" key="5">
    <source>
        <dbReference type="Proteomes" id="UP000290037"/>
    </source>
</evidence>
<dbReference type="PROSITE" id="PS51257">
    <property type="entry name" value="PROKAR_LIPOPROTEIN"/>
    <property type="match status" value="1"/>
</dbReference>
<evidence type="ECO:0000313" key="3">
    <source>
        <dbReference type="EMBL" id="SHI01099.1"/>
    </source>
</evidence>
<evidence type="ECO:0000313" key="4">
    <source>
        <dbReference type="Proteomes" id="UP000184240"/>
    </source>
</evidence>
<feature type="chain" id="PRO_5009915045" description="DUF4251 domain-containing protein" evidence="1">
    <location>
        <begin position="23"/>
        <end position="185"/>
    </location>
</feature>
<reference evidence="4" key="1">
    <citation type="submission" date="2016-11" db="EMBL/GenBank/DDBJ databases">
        <authorList>
            <person name="Varghese N."/>
            <person name="Submissions S."/>
        </authorList>
    </citation>
    <scope>NUCLEOTIDE SEQUENCE [LARGE SCALE GENOMIC DNA]</scope>
    <source>
        <strain evidence="4">DSM 19859</strain>
    </source>
</reference>
<reference evidence="2 5" key="3">
    <citation type="submission" date="2018-07" db="EMBL/GenBank/DDBJ databases">
        <title>Leeuwenhoekiella genomics.</title>
        <authorList>
            <person name="Tahon G."/>
            <person name="Willems A."/>
        </authorList>
    </citation>
    <scope>NUCLEOTIDE SEQUENCE [LARGE SCALE GENOMIC DNA]</scope>
    <source>
        <strain evidence="2 5">LMG 24856</strain>
    </source>
</reference>
<dbReference type="Gene3D" id="2.40.128.410">
    <property type="match status" value="1"/>
</dbReference>
<sequence length="185" mass="20254">MKNLVVIVLAFGVLGCSGSKIAADSNTELNQWIESGTYAIESQWASPMPTSAFMAVANSNILGPGNNANRINLIGNPNHLRVYNDSIDVHLPFFGERFMGGGYNQNGSGIEFKAPIKNYTVSVAKGYYRVKFSAADRTESYNIVLNLYPNQTANIAVNSSQRAAIQYQGRIEAYDPDKTETESEK</sequence>
<feature type="signal peptide" evidence="1">
    <location>
        <begin position="1"/>
        <end position="22"/>
    </location>
</feature>